<dbReference type="AlphaFoldDB" id="A0A1J1AB17"/>
<keyword evidence="3" id="KW-1185">Reference proteome</keyword>
<dbReference type="Pfam" id="PF01979">
    <property type="entry name" value="Amidohydro_1"/>
    <property type="match status" value="1"/>
</dbReference>
<keyword evidence="2" id="KW-0378">Hydrolase</keyword>
<evidence type="ECO:0000259" key="1">
    <source>
        <dbReference type="Pfam" id="PF01979"/>
    </source>
</evidence>
<dbReference type="Proteomes" id="UP000186165">
    <property type="component" value="Chromosome"/>
</dbReference>
<dbReference type="InterPro" id="IPR006680">
    <property type="entry name" value="Amidohydro-rel"/>
</dbReference>
<dbReference type="KEGG" id="hhsr:HSR6_0517"/>
<dbReference type="SUPFAM" id="SSF51556">
    <property type="entry name" value="Metallo-dependent hydrolases"/>
    <property type="match status" value="1"/>
</dbReference>
<dbReference type="GO" id="GO:0008835">
    <property type="term" value="F:diaminohydroxyphosphoribosylaminopyrimidine deaminase activity"/>
    <property type="evidence" value="ECO:0007669"/>
    <property type="project" value="UniProtKB-EC"/>
</dbReference>
<dbReference type="OrthoDB" id="42910at2157"/>
<dbReference type="GeneID" id="30417041"/>
<reference evidence="3" key="1">
    <citation type="submission" date="2016-08" db="EMBL/GenBank/DDBJ databases">
        <title>Discovery of first anaerobic lithoheterotrophic haloarchae widely represented in hypersaline habitats.</title>
        <authorList>
            <person name="Sorokin D.Y."/>
            <person name="Kublanov I.V."/>
            <person name="Roman P."/>
            <person name="Sinninghe Damste J.S."/>
            <person name="Golyshin P.N."/>
            <person name="Rojo D."/>
            <person name="Ciordia S."/>
            <person name="Mena Md.C."/>
            <person name="Ferrer M."/>
            <person name="Smedile F."/>
            <person name="Messina E."/>
            <person name="La Cono V."/>
            <person name="Yakimov M.M."/>
        </authorList>
    </citation>
    <scope>NUCLEOTIDE SEQUENCE [LARGE SCALE GENOMIC DNA]</scope>
    <source>
        <strain evidence="3">HSR6</strain>
    </source>
</reference>
<name>A0A1J1AB17_9EURY</name>
<organism evidence="2 3">
    <name type="scientific">Halodesulfurarchaeum formicicum</name>
    <dbReference type="NCBI Taxonomy" id="1873524"/>
    <lineage>
        <taxon>Archaea</taxon>
        <taxon>Methanobacteriati</taxon>
        <taxon>Methanobacteriota</taxon>
        <taxon>Stenosarchaea group</taxon>
        <taxon>Halobacteria</taxon>
        <taxon>Halobacteriales</taxon>
        <taxon>Halobacteriaceae</taxon>
        <taxon>Halodesulfurarchaeum</taxon>
    </lineage>
</organism>
<dbReference type="InterPro" id="IPR032466">
    <property type="entry name" value="Metal_Hydrolase"/>
</dbReference>
<dbReference type="SUPFAM" id="SSF51338">
    <property type="entry name" value="Composite domain of metallo-dependent hydrolases"/>
    <property type="match status" value="2"/>
</dbReference>
<evidence type="ECO:0000313" key="3">
    <source>
        <dbReference type="Proteomes" id="UP000186165"/>
    </source>
</evidence>
<sequence>MRLEGQIVVGSDFHVLEGRVVVEAGTITAIEETPVESDDIILPAFVNAHTHVGDSIAKEAGRGRSLEALVAPPDGLKHQLLAEASVEEQVQAMRRTLSFMQQSGTGTFVDFREEGIEGVKALDRAAEGLDIEALSFGRGDPEVLSVATGYGASGTNDGDFQAAREAAREAGKPFGIHAGERDTSDIEAALDLEPDHLVHMVHAEDEHLERVADLEIPIVVSPRSNLVTGVGLPPVSKLREYTTVALGTDNVMLNGPSMFREMEFLAKCCDLAATEVLEMATLAGTAIADRPGGILAPGRPAKLLVLDGDTDNLAGYQDPIRAIVRRAGVADLKRVHLPANS</sequence>
<dbReference type="Gene3D" id="3.20.20.140">
    <property type="entry name" value="Metal-dependent hydrolases"/>
    <property type="match status" value="1"/>
</dbReference>
<evidence type="ECO:0000313" key="2">
    <source>
        <dbReference type="EMBL" id="APE94979.1"/>
    </source>
</evidence>
<dbReference type="PANTHER" id="PTHR43794:SF5">
    <property type="entry name" value="CHLOROHYDROLASE FAMILY PROTEIN"/>
    <property type="match status" value="1"/>
</dbReference>
<accession>A0A1J1AB17</accession>
<protein>
    <submittedName>
        <fullName evidence="2">Nucleoside deaminase (Cytosine deaminase, guanine deaminase)</fullName>
        <ecNumber evidence="2">3.5.4.26</ecNumber>
    </submittedName>
</protein>
<dbReference type="InterPro" id="IPR050287">
    <property type="entry name" value="MTA/SAH_deaminase"/>
</dbReference>
<dbReference type="PANTHER" id="PTHR43794">
    <property type="entry name" value="AMINOHYDROLASE SSNA-RELATED"/>
    <property type="match status" value="1"/>
</dbReference>
<feature type="domain" description="Amidohydrolase-related" evidence="1">
    <location>
        <begin position="40"/>
        <end position="311"/>
    </location>
</feature>
<proteinExistence type="predicted"/>
<dbReference type="RefSeq" id="WP_071932708.1">
    <property type="nucleotide sequence ID" value="NZ_CP016804.1"/>
</dbReference>
<gene>
    <name evidence="2" type="primary">ribD</name>
    <name evidence="2" type="ORF">HSR6_0517</name>
</gene>
<dbReference type="InterPro" id="IPR011059">
    <property type="entry name" value="Metal-dep_hydrolase_composite"/>
</dbReference>
<dbReference type="EC" id="3.5.4.26" evidence="2"/>
<dbReference type="EMBL" id="CP016804">
    <property type="protein sequence ID" value="APE94979.1"/>
    <property type="molecule type" value="Genomic_DNA"/>
</dbReference>